<comment type="similarity">
    <text evidence="3 12">Belongs to the ExbD/TolR family.</text>
</comment>
<evidence type="ECO:0000256" key="4">
    <source>
        <dbReference type="ARBA" id="ARBA00011471"/>
    </source>
</evidence>
<protein>
    <submittedName>
        <fullName evidence="14">Biopolymer transporter ExbD</fullName>
    </submittedName>
</protein>
<evidence type="ECO:0000256" key="9">
    <source>
        <dbReference type="ARBA" id="ARBA00022927"/>
    </source>
</evidence>
<dbReference type="Proteomes" id="UP001139971">
    <property type="component" value="Unassembled WGS sequence"/>
</dbReference>
<evidence type="ECO:0000256" key="10">
    <source>
        <dbReference type="ARBA" id="ARBA00022989"/>
    </source>
</evidence>
<accession>A0A9X3YL78</accession>
<keyword evidence="8 12" id="KW-0812">Transmembrane</keyword>
<comment type="subunit">
    <text evidence="4">The accessory proteins ExbB and ExbD seem to form a complex with TonB.</text>
</comment>
<evidence type="ECO:0000256" key="2">
    <source>
        <dbReference type="ARBA" id="ARBA00004249"/>
    </source>
</evidence>
<dbReference type="RefSeq" id="WP_263541938.1">
    <property type="nucleotide sequence ID" value="NZ_JAOVZO020000018.1"/>
</dbReference>
<dbReference type="GO" id="GO:0005886">
    <property type="term" value="C:plasma membrane"/>
    <property type="evidence" value="ECO:0007669"/>
    <property type="project" value="UniProtKB-SubCell"/>
</dbReference>
<keyword evidence="10 13" id="KW-1133">Transmembrane helix</keyword>
<evidence type="ECO:0000256" key="5">
    <source>
        <dbReference type="ARBA" id="ARBA00022448"/>
    </source>
</evidence>
<sequence length="139" mass="15112">MAFSSGSGAGAPMAEINVTPLVDVMLVLLIIFMITAPLMQHKIRIDLPQATINQNPETPPDPIDLAIKEDGSLYWNDSAISDMELKAQLAVTAQRAPQPELQIRAEKATRYEIVAKVMADAKNQGMVKIGFVTTPAPRQ</sequence>
<reference evidence="14" key="1">
    <citation type="submission" date="2023-02" db="EMBL/GenBank/DDBJ databases">
        <title>Tahibacter soli sp. nov. isolated from soil.</title>
        <authorList>
            <person name="Baek J.H."/>
            <person name="Lee J.K."/>
            <person name="Choi D.G."/>
            <person name="Jeon C.O."/>
        </authorList>
    </citation>
    <scope>NUCLEOTIDE SEQUENCE</scope>
    <source>
        <strain evidence="14">BL</strain>
    </source>
</reference>
<evidence type="ECO:0000256" key="1">
    <source>
        <dbReference type="ARBA" id="ARBA00003540"/>
    </source>
</evidence>
<gene>
    <name evidence="14" type="ORF">OD750_017285</name>
</gene>
<feature type="transmembrane region" description="Helical" evidence="13">
    <location>
        <begin position="20"/>
        <end position="39"/>
    </location>
</feature>
<evidence type="ECO:0000256" key="13">
    <source>
        <dbReference type="SAM" id="Phobius"/>
    </source>
</evidence>
<comment type="caution">
    <text evidence="14">The sequence shown here is derived from an EMBL/GenBank/DDBJ whole genome shotgun (WGS) entry which is preliminary data.</text>
</comment>
<proteinExistence type="inferred from homology"/>
<dbReference type="GO" id="GO:0015031">
    <property type="term" value="P:protein transport"/>
    <property type="evidence" value="ECO:0007669"/>
    <property type="project" value="UniProtKB-KW"/>
</dbReference>
<dbReference type="PANTHER" id="PTHR30558:SF12">
    <property type="entry name" value="BIOPOLYMER TRANSPORT PROTEIN EXBD"/>
    <property type="match status" value="1"/>
</dbReference>
<evidence type="ECO:0000256" key="12">
    <source>
        <dbReference type="RuleBase" id="RU003879"/>
    </source>
</evidence>
<keyword evidence="9 12" id="KW-0653">Protein transport</keyword>
<dbReference type="EMBL" id="JAOVZO020000018">
    <property type="protein sequence ID" value="MDC8014302.1"/>
    <property type="molecule type" value="Genomic_DNA"/>
</dbReference>
<dbReference type="InterPro" id="IPR003400">
    <property type="entry name" value="ExbD"/>
</dbReference>
<keyword evidence="5 12" id="KW-0813">Transport</keyword>
<name>A0A9X3YL78_9GAMM</name>
<keyword evidence="15" id="KW-1185">Reference proteome</keyword>
<evidence type="ECO:0000313" key="15">
    <source>
        <dbReference type="Proteomes" id="UP001139971"/>
    </source>
</evidence>
<organism evidence="14 15">
    <name type="scientific">Tahibacter soli</name>
    <dbReference type="NCBI Taxonomy" id="2983605"/>
    <lineage>
        <taxon>Bacteria</taxon>
        <taxon>Pseudomonadati</taxon>
        <taxon>Pseudomonadota</taxon>
        <taxon>Gammaproteobacteria</taxon>
        <taxon>Lysobacterales</taxon>
        <taxon>Rhodanobacteraceae</taxon>
        <taxon>Tahibacter</taxon>
    </lineage>
</organism>
<evidence type="ECO:0000256" key="3">
    <source>
        <dbReference type="ARBA" id="ARBA00005811"/>
    </source>
</evidence>
<evidence type="ECO:0000256" key="7">
    <source>
        <dbReference type="ARBA" id="ARBA00022519"/>
    </source>
</evidence>
<comment type="subcellular location">
    <subcellularLocation>
        <location evidence="2">Cell inner membrane</location>
        <topology evidence="2">Single-pass type II membrane protein</topology>
    </subcellularLocation>
    <subcellularLocation>
        <location evidence="12">Cell membrane</location>
        <topology evidence="12">Single-pass type II membrane protein</topology>
    </subcellularLocation>
</comment>
<evidence type="ECO:0000256" key="11">
    <source>
        <dbReference type="ARBA" id="ARBA00023136"/>
    </source>
</evidence>
<dbReference type="Pfam" id="PF02472">
    <property type="entry name" value="ExbD"/>
    <property type="match status" value="1"/>
</dbReference>
<dbReference type="GO" id="GO:0022857">
    <property type="term" value="F:transmembrane transporter activity"/>
    <property type="evidence" value="ECO:0007669"/>
    <property type="project" value="InterPro"/>
</dbReference>
<evidence type="ECO:0000313" key="14">
    <source>
        <dbReference type="EMBL" id="MDC8014302.1"/>
    </source>
</evidence>
<dbReference type="Gene3D" id="3.30.420.270">
    <property type="match status" value="1"/>
</dbReference>
<keyword evidence="7" id="KW-0997">Cell inner membrane</keyword>
<dbReference type="AlphaFoldDB" id="A0A9X3YL78"/>
<keyword evidence="6" id="KW-1003">Cell membrane</keyword>
<evidence type="ECO:0000256" key="8">
    <source>
        <dbReference type="ARBA" id="ARBA00022692"/>
    </source>
</evidence>
<keyword evidence="11 13" id="KW-0472">Membrane</keyword>
<comment type="function">
    <text evidence="1">Involved in the TonB-dependent energy-dependent transport of various receptor-bound substrates.</text>
</comment>
<evidence type="ECO:0000256" key="6">
    <source>
        <dbReference type="ARBA" id="ARBA00022475"/>
    </source>
</evidence>
<dbReference type="PANTHER" id="PTHR30558">
    <property type="entry name" value="EXBD MEMBRANE COMPONENT OF PMF-DRIVEN MACROMOLECULE IMPORT SYSTEM"/>
    <property type="match status" value="1"/>
</dbReference>